<comment type="caution">
    <text evidence="1">The sequence shown here is derived from an EMBL/GenBank/DDBJ whole genome shotgun (WGS) entry which is preliminary data.</text>
</comment>
<dbReference type="AlphaFoldDB" id="A0A9P3G5T5"/>
<protein>
    <submittedName>
        <fullName evidence="1">Uncharacterized protein</fullName>
    </submittedName>
</protein>
<gene>
    <name evidence="1" type="ORF">PsYK624_047050</name>
</gene>
<sequence length="90" mass="10171">MMISLSNEESIFVGRCQLECTYSAAECLSSLVSRAWKDRPQLFSFIFYGRLALFTELLDQNLNAIRKTALLRPLKGLAAPLEGLQGMRTR</sequence>
<evidence type="ECO:0000313" key="1">
    <source>
        <dbReference type="EMBL" id="GJE88622.1"/>
    </source>
</evidence>
<evidence type="ECO:0000313" key="2">
    <source>
        <dbReference type="Proteomes" id="UP000703269"/>
    </source>
</evidence>
<organism evidence="1 2">
    <name type="scientific">Phanerochaete sordida</name>
    <dbReference type="NCBI Taxonomy" id="48140"/>
    <lineage>
        <taxon>Eukaryota</taxon>
        <taxon>Fungi</taxon>
        <taxon>Dikarya</taxon>
        <taxon>Basidiomycota</taxon>
        <taxon>Agaricomycotina</taxon>
        <taxon>Agaricomycetes</taxon>
        <taxon>Polyporales</taxon>
        <taxon>Phanerochaetaceae</taxon>
        <taxon>Phanerochaete</taxon>
    </lineage>
</organism>
<reference evidence="1 2" key="1">
    <citation type="submission" date="2021-08" db="EMBL/GenBank/DDBJ databases">
        <title>Draft Genome Sequence of Phanerochaete sordida strain YK-624.</title>
        <authorList>
            <person name="Mori T."/>
            <person name="Dohra H."/>
            <person name="Suzuki T."/>
            <person name="Kawagishi H."/>
            <person name="Hirai H."/>
        </authorList>
    </citation>
    <scope>NUCLEOTIDE SEQUENCE [LARGE SCALE GENOMIC DNA]</scope>
    <source>
        <strain evidence="1 2">YK-624</strain>
    </source>
</reference>
<accession>A0A9P3G5T5</accession>
<dbReference type="EMBL" id="BPQB01000010">
    <property type="protein sequence ID" value="GJE88622.1"/>
    <property type="molecule type" value="Genomic_DNA"/>
</dbReference>
<name>A0A9P3G5T5_9APHY</name>
<keyword evidence="2" id="KW-1185">Reference proteome</keyword>
<dbReference type="Proteomes" id="UP000703269">
    <property type="component" value="Unassembled WGS sequence"/>
</dbReference>
<proteinExistence type="predicted"/>